<evidence type="ECO:0000313" key="1">
    <source>
        <dbReference type="EMBL" id="OIK08251.1"/>
    </source>
</evidence>
<evidence type="ECO:0000313" key="2">
    <source>
        <dbReference type="Proteomes" id="UP000179642"/>
    </source>
</evidence>
<proteinExistence type="predicted"/>
<reference evidence="1 2" key="1">
    <citation type="submission" date="2016-10" db="EMBL/GenBank/DDBJ databases">
        <title>Genome sequence of Streptomyces sp. MUSC 1.</title>
        <authorList>
            <person name="Lee L.-H."/>
            <person name="Ser H.-L."/>
            <person name="Law J.W.-F."/>
        </authorList>
    </citation>
    <scope>NUCLEOTIDE SEQUENCE [LARGE SCALE GENOMIC DNA]</scope>
    <source>
        <strain evidence="1 2">MUSC 1</strain>
    </source>
</reference>
<dbReference type="Proteomes" id="UP000179642">
    <property type="component" value="Unassembled WGS sequence"/>
</dbReference>
<keyword evidence="2" id="KW-1185">Reference proteome</keyword>
<protein>
    <submittedName>
        <fullName evidence="1">Uncharacterized protein</fullName>
    </submittedName>
</protein>
<comment type="caution">
    <text evidence="1">The sequence shown here is derived from an EMBL/GenBank/DDBJ whole genome shotgun (WGS) entry which is preliminary data.</text>
</comment>
<dbReference type="RefSeq" id="WP_071378663.1">
    <property type="nucleotide sequence ID" value="NZ_MLYO01000004.1"/>
</dbReference>
<dbReference type="EMBL" id="MLYO01000004">
    <property type="protein sequence ID" value="OIK08251.1"/>
    <property type="molecule type" value="Genomic_DNA"/>
</dbReference>
<name>A0A1S2QRK2_9ACTN</name>
<organism evidence="1 2">
    <name type="scientific">Streptomyces monashensis</name>
    <dbReference type="NCBI Taxonomy" id="1678012"/>
    <lineage>
        <taxon>Bacteria</taxon>
        <taxon>Bacillati</taxon>
        <taxon>Actinomycetota</taxon>
        <taxon>Actinomycetes</taxon>
        <taxon>Kitasatosporales</taxon>
        <taxon>Streptomycetaceae</taxon>
        <taxon>Streptomyces</taxon>
    </lineage>
</organism>
<sequence>MLHVSFKVLTVDGEFGKRHGNETIRVTPDVEVSIKLPVSLAGHANSKHGRYVLPAKGCFAHRGAEWRVRRCDSSGPPDF</sequence>
<gene>
    <name evidence="1" type="ORF">BIV23_00485</name>
</gene>
<accession>A0A1S2QRK2</accession>
<dbReference type="AlphaFoldDB" id="A0A1S2QRK2"/>